<evidence type="ECO:0000313" key="10">
    <source>
        <dbReference type="Proteomes" id="UP001372526"/>
    </source>
</evidence>
<dbReference type="PANTHER" id="PTHR43266">
    <property type="entry name" value="MACROLIDE-EFFLUX PROTEIN"/>
    <property type="match status" value="1"/>
</dbReference>
<feature type="transmembrane region" description="Helical" evidence="7">
    <location>
        <begin position="51"/>
        <end position="70"/>
    </location>
</feature>
<evidence type="ECO:0000256" key="4">
    <source>
        <dbReference type="ARBA" id="ARBA00022692"/>
    </source>
</evidence>
<reference evidence="9 10" key="1">
    <citation type="submission" date="2024-01" db="EMBL/GenBank/DDBJ databases">
        <title>Seven novel Bacillus-like species.</title>
        <authorList>
            <person name="Liu G."/>
        </authorList>
    </citation>
    <scope>NUCLEOTIDE SEQUENCE [LARGE SCALE GENOMIC DNA]</scope>
    <source>
        <strain evidence="9 10">FJAT-51639</strain>
    </source>
</reference>
<comment type="caution">
    <text evidence="9">The sequence shown here is derived from an EMBL/GenBank/DDBJ whole genome shotgun (WGS) entry which is preliminary data.</text>
</comment>
<evidence type="ECO:0000256" key="5">
    <source>
        <dbReference type="ARBA" id="ARBA00022989"/>
    </source>
</evidence>
<dbReference type="InterPro" id="IPR036259">
    <property type="entry name" value="MFS_trans_sf"/>
</dbReference>
<dbReference type="PROSITE" id="PS50850">
    <property type="entry name" value="MFS"/>
    <property type="match status" value="1"/>
</dbReference>
<dbReference type="InterPro" id="IPR020846">
    <property type="entry name" value="MFS_dom"/>
</dbReference>
<feature type="transmembrane region" description="Helical" evidence="7">
    <location>
        <begin position="319"/>
        <end position="341"/>
    </location>
</feature>
<evidence type="ECO:0000256" key="3">
    <source>
        <dbReference type="ARBA" id="ARBA00022475"/>
    </source>
</evidence>
<feature type="transmembrane region" description="Helical" evidence="7">
    <location>
        <begin position="390"/>
        <end position="408"/>
    </location>
</feature>
<keyword evidence="5 7" id="KW-1133">Transmembrane helix</keyword>
<comment type="subcellular location">
    <subcellularLocation>
        <location evidence="1">Cell membrane</location>
        <topology evidence="1">Multi-pass membrane protein</topology>
    </subcellularLocation>
</comment>
<dbReference type="EMBL" id="JBAWSX010000001">
    <property type="protein sequence ID" value="MEI4799718.1"/>
    <property type="molecule type" value="Genomic_DNA"/>
</dbReference>
<feature type="transmembrane region" description="Helical" evidence="7">
    <location>
        <begin position="362"/>
        <end position="384"/>
    </location>
</feature>
<evidence type="ECO:0000256" key="6">
    <source>
        <dbReference type="ARBA" id="ARBA00023136"/>
    </source>
</evidence>
<evidence type="ECO:0000259" key="8">
    <source>
        <dbReference type="PROSITE" id="PS50850"/>
    </source>
</evidence>
<sequence>MSNTSVLHQPKVESLNMLIFTVTRFLSEMGSSIFKFALSLYVLDVTGSPTAFSMVLGFSIIPGILVNIFAGVYIDKHDKKKIIILSEVFSGLLLLIFFGAFKFFSLDIVSVTIFTVLLSLIQAFCFLTLNASIANIVNNDKVASVNSSYQTIGAVINVVGPILGAVIYRLIDLEMIVLIYGIVVILSGFFQVFLKFKRKTMVEENKSYTESFKEVYRYINKQTAVKYLLVAFFTINFVLTPLLQVVLPYVIYQKLDLSGQGLSIIQSSYFVGIIIGALLVSRKKIMQAVIDKIFILFQIQALLFMMWCFPNFLSQDFLNITLLIIVIYCIIISTTGIFNALANIPMTSHIQIHTPENIRASFFGVVSSITSICTPIGMWLYGILLEGINWFYIPIASGVIVLIVGFLANRNEEVKSYFSKETLEQDIGLKHEKVTSH</sequence>
<evidence type="ECO:0000256" key="2">
    <source>
        <dbReference type="ARBA" id="ARBA00022448"/>
    </source>
</evidence>
<evidence type="ECO:0000256" key="1">
    <source>
        <dbReference type="ARBA" id="ARBA00004651"/>
    </source>
</evidence>
<keyword evidence="10" id="KW-1185">Reference proteome</keyword>
<feature type="transmembrane region" description="Helical" evidence="7">
    <location>
        <begin position="82"/>
        <end position="101"/>
    </location>
</feature>
<dbReference type="Proteomes" id="UP001372526">
    <property type="component" value="Unassembled WGS sequence"/>
</dbReference>
<dbReference type="Pfam" id="PF07690">
    <property type="entry name" value="MFS_1"/>
    <property type="match status" value="1"/>
</dbReference>
<feature type="transmembrane region" description="Helical" evidence="7">
    <location>
        <begin position="293"/>
        <end position="313"/>
    </location>
</feature>
<feature type="transmembrane region" description="Helical" evidence="7">
    <location>
        <begin position="227"/>
        <end position="251"/>
    </location>
</feature>
<evidence type="ECO:0000313" key="9">
    <source>
        <dbReference type="EMBL" id="MEI4799718.1"/>
    </source>
</evidence>
<name>A0ABU8FAK0_9BACI</name>
<dbReference type="RefSeq" id="WP_336470814.1">
    <property type="nucleotide sequence ID" value="NZ_JBAWSX010000001.1"/>
</dbReference>
<gene>
    <name evidence="9" type="ORF">WAZ07_00010</name>
</gene>
<dbReference type="Gene3D" id="1.20.1250.20">
    <property type="entry name" value="MFS general substrate transporter like domains"/>
    <property type="match status" value="1"/>
</dbReference>
<dbReference type="PANTHER" id="PTHR43266:SF9">
    <property type="entry name" value="PERMEASE, MAJOR FACILITATOR SUPERFAMILY-RELATED"/>
    <property type="match status" value="1"/>
</dbReference>
<keyword evidence="4 7" id="KW-0812">Transmembrane</keyword>
<dbReference type="CDD" id="cd06173">
    <property type="entry name" value="MFS_MefA_like"/>
    <property type="match status" value="1"/>
</dbReference>
<dbReference type="InterPro" id="IPR011701">
    <property type="entry name" value="MFS"/>
</dbReference>
<protein>
    <submittedName>
        <fullName evidence="9">MFS transporter</fullName>
    </submittedName>
</protein>
<accession>A0ABU8FAK0</accession>
<keyword evidence="2" id="KW-0813">Transport</keyword>
<evidence type="ECO:0000256" key="7">
    <source>
        <dbReference type="SAM" id="Phobius"/>
    </source>
</evidence>
<feature type="transmembrane region" description="Helical" evidence="7">
    <location>
        <begin position="177"/>
        <end position="196"/>
    </location>
</feature>
<feature type="transmembrane region" description="Helical" evidence="7">
    <location>
        <begin position="149"/>
        <end position="171"/>
    </location>
</feature>
<proteinExistence type="predicted"/>
<dbReference type="SUPFAM" id="SSF103473">
    <property type="entry name" value="MFS general substrate transporter"/>
    <property type="match status" value="1"/>
</dbReference>
<keyword evidence="6 7" id="KW-0472">Membrane</keyword>
<keyword evidence="3" id="KW-1003">Cell membrane</keyword>
<feature type="transmembrane region" description="Helical" evidence="7">
    <location>
        <begin position="113"/>
        <end position="137"/>
    </location>
</feature>
<feature type="transmembrane region" description="Helical" evidence="7">
    <location>
        <begin position="263"/>
        <end position="281"/>
    </location>
</feature>
<organism evidence="9 10">
    <name type="scientific">Bacillus bruguierae</name>
    <dbReference type="NCBI Taxonomy" id="3127667"/>
    <lineage>
        <taxon>Bacteria</taxon>
        <taxon>Bacillati</taxon>
        <taxon>Bacillota</taxon>
        <taxon>Bacilli</taxon>
        <taxon>Bacillales</taxon>
        <taxon>Bacillaceae</taxon>
        <taxon>Bacillus</taxon>
    </lineage>
</organism>
<feature type="domain" description="Major facilitator superfamily (MFS) profile" evidence="8">
    <location>
        <begin position="16"/>
        <end position="413"/>
    </location>
</feature>